<evidence type="ECO:0000313" key="5">
    <source>
        <dbReference type="EMBL" id="MBU5490958.1"/>
    </source>
</evidence>
<dbReference type="InterPro" id="IPR051446">
    <property type="entry name" value="HTH_trans_reg/aminotransferase"/>
</dbReference>
<gene>
    <name evidence="5" type="ORF">KQI75_10070</name>
</gene>
<reference evidence="5 6" key="1">
    <citation type="submission" date="2021-06" db="EMBL/GenBank/DDBJ databases">
        <authorList>
            <person name="Sun Q."/>
            <person name="Li D."/>
        </authorList>
    </citation>
    <scope>NUCLEOTIDE SEQUENCE [LARGE SCALE GENOMIC DNA]</scope>
    <source>
        <strain evidence="5 6">MSJd-7</strain>
    </source>
</reference>
<dbReference type="Pfam" id="PF00155">
    <property type="entry name" value="Aminotran_1_2"/>
    <property type="match status" value="1"/>
</dbReference>
<evidence type="ECO:0000313" key="6">
    <source>
        <dbReference type="Proteomes" id="UP000783588"/>
    </source>
</evidence>
<organism evidence="5 6">
    <name type="scientific">Butyricicoccus intestinisimiae</name>
    <dbReference type="NCBI Taxonomy" id="2841509"/>
    <lineage>
        <taxon>Bacteria</taxon>
        <taxon>Bacillati</taxon>
        <taxon>Bacillota</taxon>
        <taxon>Clostridia</taxon>
        <taxon>Eubacteriales</taxon>
        <taxon>Butyricicoccaceae</taxon>
        <taxon>Butyricicoccus</taxon>
    </lineage>
</organism>
<accession>A0ABS6ETF0</accession>
<keyword evidence="5" id="KW-0808">Transferase</keyword>
<proteinExistence type="predicted"/>
<evidence type="ECO:0000256" key="3">
    <source>
        <dbReference type="ARBA" id="ARBA00023163"/>
    </source>
</evidence>
<keyword evidence="6" id="KW-1185">Reference proteome</keyword>
<dbReference type="PANTHER" id="PTHR46577">
    <property type="entry name" value="HTH-TYPE TRANSCRIPTIONAL REGULATORY PROTEIN GABR"/>
    <property type="match status" value="1"/>
</dbReference>
<comment type="caution">
    <text evidence="5">The sequence shown here is derived from an EMBL/GenBank/DDBJ whole genome shotgun (WGS) entry which is preliminary data.</text>
</comment>
<keyword evidence="1" id="KW-0805">Transcription regulation</keyword>
<dbReference type="CDD" id="cd00609">
    <property type="entry name" value="AAT_like"/>
    <property type="match status" value="1"/>
</dbReference>
<name>A0ABS6ETF0_9FIRM</name>
<keyword evidence="2" id="KW-0238">DNA-binding</keyword>
<keyword evidence="3" id="KW-0804">Transcription</keyword>
<dbReference type="CDD" id="cd07377">
    <property type="entry name" value="WHTH_GntR"/>
    <property type="match status" value="1"/>
</dbReference>
<dbReference type="PROSITE" id="PS50949">
    <property type="entry name" value="HTH_GNTR"/>
    <property type="match status" value="1"/>
</dbReference>
<protein>
    <submittedName>
        <fullName evidence="5">PLP-dependent aminotransferase family protein</fullName>
    </submittedName>
</protein>
<dbReference type="GO" id="GO:0008483">
    <property type="term" value="F:transaminase activity"/>
    <property type="evidence" value="ECO:0007669"/>
    <property type="project" value="UniProtKB-KW"/>
</dbReference>
<dbReference type="Proteomes" id="UP000783588">
    <property type="component" value="Unassembled WGS sequence"/>
</dbReference>
<keyword evidence="5" id="KW-0032">Aminotransferase</keyword>
<dbReference type="PANTHER" id="PTHR46577:SF1">
    <property type="entry name" value="HTH-TYPE TRANSCRIPTIONAL REGULATORY PROTEIN GABR"/>
    <property type="match status" value="1"/>
</dbReference>
<feature type="domain" description="HTH gntR-type" evidence="4">
    <location>
        <begin position="29"/>
        <end position="97"/>
    </location>
</feature>
<dbReference type="InterPro" id="IPR004839">
    <property type="entry name" value="Aminotransferase_I/II_large"/>
</dbReference>
<sequence>MLNLKIFSQVSLQKGAAVITYNLMNSGSDSLYAYLCKSIKRDILHGTLKPGERLPSKRTFASNLGVSVVTVENAYAQLIAEGYIYSIPKRGFYVADFSNLTAQPQKEIPAFSEEKIPLTGGDSSYFADFSSNQTSSDLFPFTIWSKVIREILNDSRVQLMTNSPCGGIFALRESIAQYLKDFRGMSVRPEQIIIGAGTEYLYGLLIQLLGSDRMYAVENPGYRKPERIYNSYHVPCARISMDEAGVQVPELERAGADIVHITPSHQYPTGIVMPISRRYELLAWASRKDGRYIIEDDYDSELRLSGQPIPTLHSIDMSGKVIYMNTFTKTLCSTVRISYMILPQPLLKPFYENLSFYSCTVSNFEQYTLARFIEEGKFESHVNRLRSHYRKKRDMFLEALHSSRLQDMAEISGSEAGFHFLLTLRTDVPQETVIARARSKSIKLVPLSAYYYGDAPEHVQNIYVMNFSSLEVSRAEEICKRLYACCG</sequence>
<dbReference type="Pfam" id="PF00392">
    <property type="entry name" value="GntR"/>
    <property type="match status" value="1"/>
</dbReference>
<evidence type="ECO:0000256" key="2">
    <source>
        <dbReference type="ARBA" id="ARBA00023125"/>
    </source>
</evidence>
<evidence type="ECO:0000259" key="4">
    <source>
        <dbReference type="PROSITE" id="PS50949"/>
    </source>
</evidence>
<dbReference type="EMBL" id="JAHLQI010000005">
    <property type="protein sequence ID" value="MBU5490958.1"/>
    <property type="molecule type" value="Genomic_DNA"/>
</dbReference>
<dbReference type="SMART" id="SM00345">
    <property type="entry name" value="HTH_GNTR"/>
    <property type="match status" value="1"/>
</dbReference>
<dbReference type="InterPro" id="IPR000524">
    <property type="entry name" value="Tscrpt_reg_HTH_GntR"/>
</dbReference>
<evidence type="ECO:0000256" key="1">
    <source>
        <dbReference type="ARBA" id="ARBA00023015"/>
    </source>
</evidence>